<feature type="compositionally biased region" description="Basic and acidic residues" evidence="1">
    <location>
        <begin position="65"/>
        <end position="74"/>
    </location>
</feature>
<evidence type="ECO:0000256" key="1">
    <source>
        <dbReference type="SAM" id="MobiDB-lite"/>
    </source>
</evidence>
<protein>
    <submittedName>
        <fullName evidence="2">Uncharacterized protein</fullName>
    </submittedName>
</protein>
<evidence type="ECO:0000313" key="2">
    <source>
        <dbReference type="EMBL" id="RRT50208.1"/>
    </source>
</evidence>
<accession>A0A426YER3</accession>
<dbReference type="EMBL" id="AMZH03012895">
    <property type="protein sequence ID" value="RRT50208.1"/>
    <property type="molecule type" value="Genomic_DNA"/>
</dbReference>
<evidence type="ECO:0000313" key="3">
    <source>
        <dbReference type="Proteomes" id="UP000287651"/>
    </source>
</evidence>
<proteinExistence type="predicted"/>
<sequence>MPLTRQQKKELNITDLEAYIMTSEEAISTKFEVFESRMEEKMRSLFVEFSMGRPPSPKISQQGETSDRRDDPQEYGHIILDPNNPCIKVDFPRWEGDSIGLISRAERYFQFYQTVDATKVEIDAIHLEGDAI</sequence>
<organism evidence="2 3">
    <name type="scientific">Ensete ventricosum</name>
    <name type="common">Abyssinian banana</name>
    <name type="synonym">Musa ensete</name>
    <dbReference type="NCBI Taxonomy" id="4639"/>
    <lineage>
        <taxon>Eukaryota</taxon>
        <taxon>Viridiplantae</taxon>
        <taxon>Streptophyta</taxon>
        <taxon>Embryophyta</taxon>
        <taxon>Tracheophyta</taxon>
        <taxon>Spermatophyta</taxon>
        <taxon>Magnoliopsida</taxon>
        <taxon>Liliopsida</taxon>
        <taxon>Zingiberales</taxon>
        <taxon>Musaceae</taxon>
        <taxon>Ensete</taxon>
    </lineage>
</organism>
<name>A0A426YER3_ENSVE</name>
<feature type="region of interest" description="Disordered" evidence="1">
    <location>
        <begin position="51"/>
        <end position="77"/>
    </location>
</feature>
<dbReference type="AlphaFoldDB" id="A0A426YER3"/>
<comment type="caution">
    <text evidence="2">The sequence shown here is derived from an EMBL/GenBank/DDBJ whole genome shotgun (WGS) entry which is preliminary data.</text>
</comment>
<gene>
    <name evidence="2" type="ORF">B296_00017700</name>
</gene>
<reference evidence="2 3" key="1">
    <citation type="journal article" date="2014" name="Agronomy (Basel)">
        <title>A Draft Genome Sequence for Ensete ventricosum, the Drought-Tolerant Tree Against Hunger.</title>
        <authorList>
            <person name="Harrison J."/>
            <person name="Moore K.A."/>
            <person name="Paszkiewicz K."/>
            <person name="Jones T."/>
            <person name="Grant M."/>
            <person name="Ambacheew D."/>
            <person name="Muzemil S."/>
            <person name="Studholme D.J."/>
        </authorList>
    </citation>
    <scope>NUCLEOTIDE SEQUENCE [LARGE SCALE GENOMIC DNA]</scope>
</reference>
<dbReference type="Proteomes" id="UP000287651">
    <property type="component" value="Unassembled WGS sequence"/>
</dbReference>